<evidence type="ECO:0000256" key="1">
    <source>
        <dbReference type="SAM" id="MobiDB-lite"/>
    </source>
</evidence>
<accession>A0A5S9QZU9</accession>
<feature type="region of interest" description="Disordered" evidence="1">
    <location>
        <begin position="50"/>
        <end position="73"/>
    </location>
</feature>
<gene>
    <name evidence="2" type="ORF">AELLOGFF_01107</name>
</gene>
<evidence type="ECO:0000313" key="3">
    <source>
        <dbReference type="Proteomes" id="UP000430146"/>
    </source>
</evidence>
<dbReference type="AlphaFoldDB" id="A0A5S9QZU9"/>
<dbReference type="RefSeq" id="WP_159231886.1">
    <property type="nucleotide sequence ID" value="NZ_CACSIP010000023.1"/>
</dbReference>
<protein>
    <submittedName>
        <fullName evidence="2">Uncharacterized protein</fullName>
    </submittedName>
</protein>
<proteinExistence type="predicted"/>
<evidence type="ECO:0000313" key="2">
    <source>
        <dbReference type="EMBL" id="CAA0124732.1"/>
    </source>
</evidence>
<keyword evidence="3" id="KW-1185">Reference proteome</keyword>
<sequence>MSLTSRGRAAARKTIRVQHRVALFQALLWPTLVGTALVAGATVALKLRANRASSASAPSEPYIPSAPSSPSSP</sequence>
<name>A0A5S9QZU9_MYCVN</name>
<dbReference type="EMBL" id="CACSIP010000023">
    <property type="protein sequence ID" value="CAA0124732.1"/>
    <property type="molecule type" value="Genomic_DNA"/>
</dbReference>
<feature type="compositionally biased region" description="Low complexity" evidence="1">
    <location>
        <begin position="52"/>
        <end position="73"/>
    </location>
</feature>
<organism evidence="2 3">
    <name type="scientific">Mycolicibacterium vanbaalenii</name>
    <name type="common">Mycobacterium vanbaalenii</name>
    <dbReference type="NCBI Taxonomy" id="110539"/>
    <lineage>
        <taxon>Bacteria</taxon>
        <taxon>Bacillati</taxon>
        <taxon>Actinomycetota</taxon>
        <taxon>Actinomycetes</taxon>
        <taxon>Mycobacteriales</taxon>
        <taxon>Mycobacteriaceae</taxon>
        <taxon>Mycolicibacterium</taxon>
    </lineage>
</organism>
<dbReference type="Proteomes" id="UP000430146">
    <property type="component" value="Unassembled WGS sequence"/>
</dbReference>
<reference evidence="2 3" key="1">
    <citation type="submission" date="2019-11" db="EMBL/GenBank/DDBJ databases">
        <authorList>
            <person name="Holert J."/>
        </authorList>
    </citation>
    <scope>NUCLEOTIDE SEQUENCE [LARGE SCALE GENOMIC DNA]</scope>
    <source>
        <strain evidence="2">BC8_1</strain>
    </source>
</reference>